<feature type="non-terminal residue" evidence="1">
    <location>
        <position position="1"/>
    </location>
</feature>
<keyword evidence="2" id="KW-1185">Reference proteome</keyword>
<proteinExistence type="predicted"/>
<evidence type="ECO:0000313" key="1">
    <source>
        <dbReference type="EMBL" id="CAG8758117.1"/>
    </source>
</evidence>
<comment type="caution">
    <text evidence="1">The sequence shown here is derived from an EMBL/GenBank/DDBJ whole genome shotgun (WGS) entry which is preliminary data.</text>
</comment>
<sequence length="172" mass="20199">EEGLETAGLQIKLKKKNNNDIEVDEWMSDFSDVDVNMCIKIRDEEYLEKFDWEDVKNKYNHANDKKEYIENLASWTKKKPATVAKKHGCSIGDVNSKRAAYFLLGNYLINKNSNEKQYLKYSKPCYQRVANIIEILGKNFLLLPIPTNYFVGRHSETRKIDSFIKWLKDVHD</sequence>
<name>A0ACA9QND9_9GLOM</name>
<protein>
    <submittedName>
        <fullName evidence="1">17775_t:CDS:1</fullName>
    </submittedName>
</protein>
<reference evidence="1" key="1">
    <citation type="submission" date="2021-06" db="EMBL/GenBank/DDBJ databases">
        <authorList>
            <person name="Kallberg Y."/>
            <person name="Tangrot J."/>
            <person name="Rosling A."/>
        </authorList>
    </citation>
    <scope>NUCLEOTIDE SEQUENCE</scope>
    <source>
        <strain evidence="1">MA461A</strain>
    </source>
</reference>
<evidence type="ECO:0000313" key="2">
    <source>
        <dbReference type="Proteomes" id="UP000789920"/>
    </source>
</evidence>
<dbReference type="Proteomes" id="UP000789920">
    <property type="component" value="Unassembled WGS sequence"/>
</dbReference>
<accession>A0ACA9QND9</accession>
<organism evidence="1 2">
    <name type="scientific">Racocetra persica</name>
    <dbReference type="NCBI Taxonomy" id="160502"/>
    <lineage>
        <taxon>Eukaryota</taxon>
        <taxon>Fungi</taxon>
        <taxon>Fungi incertae sedis</taxon>
        <taxon>Mucoromycota</taxon>
        <taxon>Glomeromycotina</taxon>
        <taxon>Glomeromycetes</taxon>
        <taxon>Diversisporales</taxon>
        <taxon>Gigasporaceae</taxon>
        <taxon>Racocetra</taxon>
    </lineage>
</organism>
<gene>
    <name evidence="1" type="ORF">RPERSI_LOCUS14926</name>
</gene>
<dbReference type="EMBL" id="CAJVQC010035087">
    <property type="protein sequence ID" value="CAG8758117.1"/>
    <property type="molecule type" value="Genomic_DNA"/>
</dbReference>
<feature type="non-terminal residue" evidence="1">
    <location>
        <position position="172"/>
    </location>
</feature>